<dbReference type="EMBL" id="KV441552">
    <property type="protein sequence ID" value="OAG06498.1"/>
    <property type="molecule type" value="Genomic_DNA"/>
</dbReference>
<dbReference type="STRING" id="1460663.A0A177CI01"/>
<dbReference type="GO" id="GO:0000723">
    <property type="term" value="P:telomere maintenance"/>
    <property type="evidence" value="ECO:0007669"/>
    <property type="project" value="TreeGrafter"/>
</dbReference>
<dbReference type="RefSeq" id="XP_018036863.1">
    <property type="nucleotide sequence ID" value="XM_018180925.1"/>
</dbReference>
<dbReference type="GO" id="GO:0005657">
    <property type="term" value="C:replication fork"/>
    <property type="evidence" value="ECO:0007669"/>
    <property type="project" value="TreeGrafter"/>
</dbReference>
<dbReference type="GO" id="GO:0000724">
    <property type="term" value="P:double-strand break repair via homologous recombination"/>
    <property type="evidence" value="ECO:0007669"/>
    <property type="project" value="TreeGrafter"/>
</dbReference>
<proteinExistence type="predicted"/>
<sequence>MISGNPVLAKSQGVLKTDSKSIDAAFGGGLEGGRVVGVWGDAGGGGAEISLALLSSSLLENPHSSAAVVDTTGNFDVFRLYAFIFARLQDDVGILRSLNEAMSMDGLGAEEVAAKALDRVNIMRAFDLVGVMEAVGEVRDELEGRNLQAIDEVEGGSVDPPEAEVVVTGLGEQRDAEKEKEKEMPKRTFVADSDEEEELLFDDEPAAPISTDVVMTETSPTEEQDEILFVDGSADQRDDTSHLPAVVTAPHVQPTGAEQSPSKRDPAPARTAFLLIDNLAHVVSPLLQKDYTQAQALISSFLLTLSHLTRNHTLHTLLSNPSVPPRPSSRKPNPNHENQQQPPPPSIFASNKNVPALVSLLIPYLDLSLLVEKMPYRKVDARAVYADGEAVKRARKGIEMVSVMEVMSDRWGGRGGGWGTFVCGERGLRDV</sequence>
<dbReference type="AlphaFoldDB" id="A0A177CI01"/>
<evidence type="ECO:0000313" key="5">
    <source>
        <dbReference type="Proteomes" id="UP000077069"/>
    </source>
</evidence>
<name>A0A177CI01_9PLEO</name>
<protein>
    <recommendedName>
        <fullName evidence="6">DNA recombination and repair protein Rad51-like C-terminal domain-containing protein</fullName>
    </recommendedName>
</protein>
<accession>A0A177CI01</accession>
<dbReference type="PANTHER" id="PTHR46457:SF1">
    <property type="entry name" value="DNA REPAIR PROTEIN RAD51 HOMOLOG 4"/>
    <property type="match status" value="1"/>
</dbReference>
<feature type="region of interest" description="Disordered" evidence="3">
    <location>
        <begin position="316"/>
        <end position="349"/>
    </location>
</feature>
<evidence type="ECO:0000256" key="3">
    <source>
        <dbReference type="SAM" id="MobiDB-lite"/>
    </source>
</evidence>
<dbReference type="GO" id="GO:0003697">
    <property type="term" value="F:single-stranded DNA binding"/>
    <property type="evidence" value="ECO:0007669"/>
    <property type="project" value="TreeGrafter"/>
</dbReference>
<comment type="subcellular location">
    <subcellularLocation>
        <location evidence="1">Nucleus</location>
    </subcellularLocation>
</comment>
<evidence type="ECO:0000313" key="4">
    <source>
        <dbReference type="EMBL" id="OAG06498.1"/>
    </source>
</evidence>
<dbReference type="GO" id="GO:0000400">
    <property type="term" value="F:four-way junction DNA binding"/>
    <property type="evidence" value="ECO:0007669"/>
    <property type="project" value="TreeGrafter"/>
</dbReference>
<evidence type="ECO:0000256" key="1">
    <source>
        <dbReference type="ARBA" id="ARBA00004123"/>
    </source>
</evidence>
<feature type="region of interest" description="Disordered" evidence="3">
    <location>
        <begin position="245"/>
        <end position="266"/>
    </location>
</feature>
<dbReference type="GO" id="GO:0005815">
    <property type="term" value="C:microtubule organizing center"/>
    <property type="evidence" value="ECO:0007669"/>
    <property type="project" value="TreeGrafter"/>
</dbReference>
<keyword evidence="2" id="KW-0539">Nucleus</keyword>
<dbReference type="GO" id="GO:0007131">
    <property type="term" value="P:reciprocal meiotic recombination"/>
    <property type="evidence" value="ECO:0007669"/>
    <property type="project" value="TreeGrafter"/>
</dbReference>
<keyword evidence="5" id="KW-1185">Reference proteome</keyword>
<evidence type="ECO:0008006" key="6">
    <source>
        <dbReference type="Google" id="ProtNLM"/>
    </source>
</evidence>
<dbReference type="GO" id="GO:0042148">
    <property type="term" value="P:DNA strand invasion"/>
    <property type="evidence" value="ECO:0007669"/>
    <property type="project" value="TreeGrafter"/>
</dbReference>
<dbReference type="Proteomes" id="UP000077069">
    <property type="component" value="Unassembled WGS sequence"/>
</dbReference>
<dbReference type="OrthoDB" id="336321at2759"/>
<organism evidence="4 5">
    <name type="scientific">Paraphaeosphaeria sporulosa</name>
    <dbReference type="NCBI Taxonomy" id="1460663"/>
    <lineage>
        <taxon>Eukaryota</taxon>
        <taxon>Fungi</taxon>
        <taxon>Dikarya</taxon>
        <taxon>Ascomycota</taxon>
        <taxon>Pezizomycotina</taxon>
        <taxon>Dothideomycetes</taxon>
        <taxon>Pleosporomycetidae</taxon>
        <taxon>Pleosporales</taxon>
        <taxon>Massarineae</taxon>
        <taxon>Didymosphaeriaceae</taxon>
        <taxon>Paraphaeosphaeria</taxon>
    </lineage>
</organism>
<dbReference type="GO" id="GO:0033063">
    <property type="term" value="C:Rad51B-Rad51C-Rad51D-XRCC2 complex"/>
    <property type="evidence" value="ECO:0007669"/>
    <property type="project" value="TreeGrafter"/>
</dbReference>
<feature type="compositionally biased region" description="Low complexity" evidence="3">
    <location>
        <begin position="330"/>
        <end position="340"/>
    </location>
</feature>
<dbReference type="PANTHER" id="PTHR46457">
    <property type="entry name" value="DNA REPAIR PROTEIN RAD51 HOMOLOG 4"/>
    <property type="match status" value="1"/>
</dbReference>
<dbReference type="InParanoid" id="A0A177CI01"/>
<dbReference type="InterPro" id="IPR027417">
    <property type="entry name" value="P-loop_NTPase"/>
</dbReference>
<dbReference type="GeneID" id="28764411"/>
<dbReference type="GO" id="GO:0008094">
    <property type="term" value="F:ATP-dependent activity, acting on DNA"/>
    <property type="evidence" value="ECO:0007669"/>
    <property type="project" value="TreeGrafter"/>
</dbReference>
<dbReference type="SUPFAM" id="SSF52540">
    <property type="entry name" value="P-loop containing nucleoside triphosphate hydrolases"/>
    <property type="match status" value="1"/>
</dbReference>
<gene>
    <name evidence="4" type="ORF">CC84DRAFT_1187379</name>
</gene>
<evidence type="ECO:0000256" key="2">
    <source>
        <dbReference type="ARBA" id="ARBA00023242"/>
    </source>
</evidence>
<reference evidence="4 5" key="1">
    <citation type="submission" date="2016-05" db="EMBL/GenBank/DDBJ databases">
        <title>Comparative analysis of secretome profiles of manganese(II)-oxidizing ascomycete fungi.</title>
        <authorList>
            <consortium name="DOE Joint Genome Institute"/>
            <person name="Zeiner C.A."/>
            <person name="Purvine S.O."/>
            <person name="Zink E.M."/>
            <person name="Wu S."/>
            <person name="Pasa-Tolic L."/>
            <person name="Chaput D.L."/>
            <person name="Haridas S."/>
            <person name="Grigoriev I.V."/>
            <person name="Santelli C.M."/>
            <person name="Hansel C.M."/>
        </authorList>
    </citation>
    <scope>NUCLEOTIDE SEQUENCE [LARGE SCALE GENOMIC DNA]</scope>
    <source>
        <strain evidence="4 5">AP3s5-JAC2a</strain>
    </source>
</reference>
<dbReference type="Gene3D" id="3.40.50.300">
    <property type="entry name" value="P-loop containing nucleotide triphosphate hydrolases"/>
    <property type="match status" value="1"/>
</dbReference>
<dbReference type="InterPro" id="IPR051988">
    <property type="entry name" value="HRR_RAD51_Paralog"/>
</dbReference>